<dbReference type="Proteomes" id="UP000729402">
    <property type="component" value="Unassembled WGS sequence"/>
</dbReference>
<comment type="caution">
    <text evidence="1">The sequence shown here is derived from an EMBL/GenBank/DDBJ whole genome shotgun (WGS) entry which is preliminary data.</text>
</comment>
<gene>
    <name evidence="1" type="ORF">GUJ93_ZPchr0008g13000</name>
</gene>
<protein>
    <submittedName>
        <fullName evidence="1">Uncharacterized protein</fullName>
    </submittedName>
</protein>
<accession>A0A8J5RKD2</accession>
<name>A0A8J5RKD2_ZIZPA</name>
<proteinExistence type="predicted"/>
<organism evidence="1 2">
    <name type="scientific">Zizania palustris</name>
    <name type="common">Northern wild rice</name>
    <dbReference type="NCBI Taxonomy" id="103762"/>
    <lineage>
        <taxon>Eukaryota</taxon>
        <taxon>Viridiplantae</taxon>
        <taxon>Streptophyta</taxon>
        <taxon>Embryophyta</taxon>
        <taxon>Tracheophyta</taxon>
        <taxon>Spermatophyta</taxon>
        <taxon>Magnoliopsida</taxon>
        <taxon>Liliopsida</taxon>
        <taxon>Poales</taxon>
        <taxon>Poaceae</taxon>
        <taxon>BOP clade</taxon>
        <taxon>Oryzoideae</taxon>
        <taxon>Oryzeae</taxon>
        <taxon>Zizaniinae</taxon>
        <taxon>Zizania</taxon>
    </lineage>
</organism>
<keyword evidence="2" id="KW-1185">Reference proteome</keyword>
<reference evidence="1" key="2">
    <citation type="submission" date="2021-02" db="EMBL/GenBank/DDBJ databases">
        <authorList>
            <person name="Kimball J.A."/>
            <person name="Haas M.W."/>
            <person name="Macchietto M."/>
            <person name="Kono T."/>
            <person name="Duquette J."/>
            <person name="Shao M."/>
        </authorList>
    </citation>
    <scope>NUCLEOTIDE SEQUENCE</scope>
    <source>
        <tissue evidence="1">Fresh leaf tissue</tissue>
    </source>
</reference>
<evidence type="ECO:0000313" key="1">
    <source>
        <dbReference type="EMBL" id="KAG8047399.1"/>
    </source>
</evidence>
<dbReference type="OrthoDB" id="692961at2759"/>
<sequence>MNVWKVILGKPESEIFANEQKKFAEPNNLFLRCILGVFFDDLCDVYSTVTYVKELWDTLIVKYDALDTWSQLYIMESFHDCRMVNNRSMLEQTREVVCIVKELDLVKCLLPDKFVVGCIIANLIASLDVEEKARANDASKKEVRAA</sequence>
<evidence type="ECO:0000313" key="2">
    <source>
        <dbReference type="Proteomes" id="UP000729402"/>
    </source>
</evidence>
<reference evidence="1" key="1">
    <citation type="journal article" date="2021" name="bioRxiv">
        <title>Whole Genome Assembly and Annotation of Northern Wild Rice, Zizania palustris L., Supports a Whole Genome Duplication in the Zizania Genus.</title>
        <authorList>
            <person name="Haas M."/>
            <person name="Kono T."/>
            <person name="Macchietto M."/>
            <person name="Millas R."/>
            <person name="McGilp L."/>
            <person name="Shao M."/>
            <person name="Duquette J."/>
            <person name="Hirsch C.N."/>
            <person name="Kimball J."/>
        </authorList>
    </citation>
    <scope>NUCLEOTIDE SEQUENCE</scope>
    <source>
        <tissue evidence="1">Fresh leaf tissue</tissue>
    </source>
</reference>
<dbReference type="Pfam" id="PF14223">
    <property type="entry name" value="Retrotran_gag_2"/>
    <property type="match status" value="1"/>
</dbReference>
<dbReference type="AlphaFoldDB" id="A0A8J5RKD2"/>
<dbReference type="EMBL" id="JAAALK010000290">
    <property type="protein sequence ID" value="KAG8047399.1"/>
    <property type="molecule type" value="Genomic_DNA"/>
</dbReference>